<proteinExistence type="predicted"/>
<dbReference type="EMBL" id="PYEP01000005">
    <property type="protein sequence ID" value="PSN07310.1"/>
    <property type="molecule type" value="Genomic_DNA"/>
</dbReference>
<protein>
    <submittedName>
        <fullName evidence="1">Uncharacterized protein</fullName>
    </submittedName>
</protein>
<dbReference type="RefSeq" id="WP_106877659.1">
    <property type="nucleotide sequence ID" value="NZ_PYEP01000005.1"/>
</dbReference>
<accession>A0A2P8VIL2</accession>
<comment type="caution">
    <text evidence="1">The sequence shown here is derived from an EMBL/GenBank/DDBJ whole genome shotgun (WGS) entry which is preliminary data.</text>
</comment>
<dbReference type="AlphaFoldDB" id="A0A2P8VIL2"/>
<evidence type="ECO:0000313" key="2">
    <source>
        <dbReference type="Proteomes" id="UP000240212"/>
    </source>
</evidence>
<organism evidence="1 2">
    <name type="scientific">Siccibacter turicensis</name>
    <dbReference type="NCBI Taxonomy" id="357233"/>
    <lineage>
        <taxon>Bacteria</taxon>
        <taxon>Pseudomonadati</taxon>
        <taxon>Pseudomonadota</taxon>
        <taxon>Gammaproteobacteria</taxon>
        <taxon>Enterobacterales</taxon>
        <taxon>Enterobacteriaceae</taxon>
        <taxon>Siccibacter</taxon>
    </lineage>
</organism>
<sequence>MKIACLGWGSLIWKPGRLPVAWGWKEDGPQVPIEFSRVSDGGELATVISLNATPVPVFWAWLDVDRLDVACDALREREGIPAERCDGIGSLLIHNAPGGMLNDWARERDIDALIWTGLPPRSDSIEGRVPSVTEAILYLDSLAGETREHARDYFQRVPSQIDTPYRRAIKHGLGWD</sequence>
<reference evidence="1 2" key="1">
    <citation type="submission" date="2018-03" db="EMBL/GenBank/DDBJ databases">
        <title>Draft genome sequence of the first documented clinical Siccibacter turicensis isolate in Austria.</title>
        <authorList>
            <person name="Lepuschitz S."/>
            <person name="Pekard-Amenitsch S."/>
            <person name="Haunold R."/>
            <person name="Schill S."/>
            <person name="Mach R."/>
            <person name="Allerberger F."/>
            <person name="Ruppitsch W."/>
            <person name="Forsythe S.J."/>
        </authorList>
    </citation>
    <scope>NUCLEOTIDE SEQUENCE [LARGE SCALE GENOMIC DNA]</scope>
    <source>
        <strain evidence="1 2">6100069499-17</strain>
    </source>
</reference>
<keyword evidence="2" id="KW-1185">Reference proteome</keyword>
<gene>
    <name evidence="1" type="ORF">C7G83_13750</name>
</gene>
<dbReference type="Proteomes" id="UP000240212">
    <property type="component" value="Unassembled WGS sequence"/>
</dbReference>
<name>A0A2P8VIL2_9ENTR</name>
<evidence type="ECO:0000313" key="1">
    <source>
        <dbReference type="EMBL" id="PSN07310.1"/>
    </source>
</evidence>
<dbReference type="OrthoDB" id="262743at2"/>